<dbReference type="PANTHER" id="PTHR21340:SF0">
    <property type="entry name" value="BIS(5'-NUCLEOSYL)-TETRAPHOSPHATASE [ASYMMETRICAL]"/>
    <property type="match status" value="1"/>
</dbReference>
<organism evidence="3 4">
    <name type="scientific">Candidatus Jorgensenbacteria bacterium RIFCSPLOWO2_01_FULL_45_25b</name>
    <dbReference type="NCBI Taxonomy" id="1798471"/>
    <lineage>
        <taxon>Bacteria</taxon>
        <taxon>Candidatus Joergenseniibacteriota</taxon>
    </lineage>
</organism>
<evidence type="ECO:0000256" key="1">
    <source>
        <dbReference type="ARBA" id="ARBA00022801"/>
    </source>
</evidence>
<dbReference type="PANTHER" id="PTHR21340">
    <property type="entry name" value="DIADENOSINE 5,5-P1,P4-TETRAPHOSPHATE PYROPHOSPHOHYDROLASE MUTT"/>
    <property type="match status" value="1"/>
</dbReference>
<keyword evidence="1" id="KW-0378">Hydrolase</keyword>
<name>A0A1F6BRZ4_9BACT</name>
<dbReference type="Gene3D" id="3.90.79.10">
    <property type="entry name" value="Nucleoside Triphosphate Pyrophosphohydrolase"/>
    <property type="match status" value="1"/>
</dbReference>
<feature type="domain" description="Nudix hydrolase" evidence="2">
    <location>
        <begin position="49"/>
        <end position="181"/>
    </location>
</feature>
<comment type="caution">
    <text evidence="3">The sequence shown here is derived from an EMBL/GenBank/DDBJ whole genome shotgun (WGS) entry which is preliminary data.</text>
</comment>
<dbReference type="InterPro" id="IPR015797">
    <property type="entry name" value="NUDIX_hydrolase-like_dom_sf"/>
</dbReference>
<dbReference type="InterPro" id="IPR051325">
    <property type="entry name" value="Nudix_hydrolase_domain"/>
</dbReference>
<dbReference type="AlphaFoldDB" id="A0A1F6BRZ4"/>
<dbReference type="SUPFAM" id="SSF55811">
    <property type="entry name" value="Nudix"/>
    <property type="match status" value="1"/>
</dbReference>
<evidence type="ECO:0000259" key="2">
    <source>
        <dbReference type="PROSITE" id="PS51462"/>
    </source>
</evidence>
<evidence type="ECO:0000313" key="3">
    <source>
        <dbReference type="EMBL" id="OGG39711.1"/>
    </source>
</evidence>
<dbReference type="InterPro" id="IPR000086">
    <property type="entry name" value="NUDIX_hydrolase_dom"/>
</dbReference>
<dbReference type="Pfam" id="PF00293">
    <property type="entry name" value="NUDIX"/>
    <property type="match status" value="1"/>
</dbReference>
<dbReference type="GO" id="GO:0006754">
    <property type="term" value="P:ATP biosynthetic process"/>
    <property type="evidence" value="ECO:0007669"/>
    <property type="project" value="TreeGrafter"/>
</dbReference>
<dbReference type="CDD" id="cd03674">
    <property type="entry name" value="NUDIX_Hydrolase"/>
    <property type="match status" value="1"/>
</dbReference>
<proteinExistence type="predicted"/>
<dbReference type="InterPro" id="IPR020084">
    <property type="entry name" value="NUDIX_hydrolase_CS"/>
</dbReference>
<sequence>MLECFHRQNMLHSQILNILKTSACKNEEVRELYLKRLKKDALTRDENPESHFCAYFLPYNPKNKKVFIVHHKKSGLWFAPGGHIDKGETLWQTLNREIHEELGVENFFKELPPSFLFTITNIENSTRPCKTHFDIWFIMETNGDDFNIDPREFHDTKWLTFDEAEKIVIDPANKNALKVIKQSFL</sequence>
<reference evidence="3 4" key="1">
    <citation type="journal article" date="2016" name="Nat. Commun.">
        <title>Thousands of microbial genomes shed light on interconnected biogeochemical processes in an aquifer system.</title>
        <authorList>
            <person name="Anantharaman K."/>
            <person name="Brown C.T."/>
            <person name="Hug L.A."/>
            <person name="Sharon I."/>
            <person name="Castelle C.J."/>
            <person name="Probst A.J."/>
            <person name="Thomas B.C."/>
            <person name="Singh A."/>
            <person name="Wilkins M.J."/>
            <person name="Karaoz U."/>
            <person name="Brodie E.L."/>
            <person name="Williams K.H."/>
            <person name="Hubbard S.S."/>
            <person name="Banfield J.F."/>
        </authorList>
    </citation>
    <scope>NUCLEOTIDE SEQUENCE [LARGE SCALE GENOMIC DNA]</scope>
</reference>
<accession>A0A1F6BRZ4</accession>
<dbReference type="STRING" id="1798471.A3A21_00235"/>
<dbReference type="PROSITE" id="PS00893">
    <property type="entry name" value="NUDIX_BOX"/>
    <property type="match status" value="1"/>
</dbReference>
<gene>
    <name evidence="3" type="ORF">A3A21_00235</name>
</gene>
<protein>
    <recommendedName>
        <fullName evidence="2">Nudix hydrolase domain-containing protein</fullName>
    </recommendedName>
</protein>
<dbReference type="Proteomes" id="UP000176996">
    <property type="component" value="Unassembled WGS sequence"/>
</dbReference>
<dbReference type="GO" id="GO:0006167">
    <property type="term" value="P:AMP biosynthetic process"/>
    <property type="evidence" value="ECO:0007669"/>
    <property type="project" value="TreeGrafter"/>
</dbReference>
<dbReference type="GO" id="GO:0004081">
    <property type="term" value="F:bis(5'-nucleosyl)-tetraphosphatase (asymmetrical) activity"/>
    <property type="evidence" value="ECO:0007669"/>
    <property type="project" value="TreeGrafter"/>
</dbReference>
<dbReference type="EMBL" id="MFKK01000037">
    <property type="protein sequence ID" value="OGG39711.1"/>
    <property type="molecule type" value="Genomic_DNA"/>
</dbReference>
<dbReference type="PROSITE" id="PS51462">
    <property type="entry name" value="NUDIX"/>
    <property type="match status" value="1"/>
</dbReference>
<evidence type="ECO:0000313" key="4">
    <source>
        <dbReference type="Proteomes" id="UP000176996"/>
    </source>
</evidence>